<dbReference type="Pfam" id="PF00155">
    <property type="entry name" value="Aminotran_1_2"/>
    <property type="match status" value="1"/>
</dbReference>
<proteinExistence type="predicted"/>
<feature type="domain" description="Aminotransferase class I/classII large" evidence="1">
    <location>
        <begin position="53"/>
        <end position="351"/>
    </location>
</feature>
<dbReference type="GO" id="GO:0030170">
    <property type="term" value="F:pyridoxal phosphate binding"/>
    <property type="evidence" value="ECO:0007669"/>
    <property type="project" value="InterPro"/>
</dbReference>
<organism evidence="2">
    <name type="scientific">hydrocarbon metagenome</name>
    <dbReference type="NCBI Taxonomy" id="938273"/>
    <lineage>
        <taxon>unclassified sequences</taxon>
        <taxon>metagenomes</taxon>
        <taxon>ecological metagenomes</taxon>
    </lineage>
</organism>
<keyword evidence="2" id="KW-0808">Transferase</keyword>
<reference evidence="2" key="1">
    <citation type="journal article" date="2015" name="Proc. Natl. Acad. Sci. U.S.A.">
        <title>Networks of energetic and metabolic interactions define dynamics in microbial communities.</title>
        <authorList>
            <person name="Embree M."/>
            <person name="Liu J.K."/>
            <person name="Al-Bassam M.M."/>
            <person name="Zengler K."/>
        </authorList>
    </citation>
    <scope>NUCLEOTIDE SEQUENCE</scope>
</reference>
<dbReference type="CDD" id="cd00609">
    <property type="entry name" value="AAT_like"/>
    <property type="match status" value="1"/>
</dbReference>
<evidence type="ECO:0000259" key="1">
    <source>
        <dbReference type="Pfam" id="PF00155"/>
    </source>
</evidence>
<name>A0A0W8G9V0_9ZZZZ</name>
<dbReference type="GO" id="GO:0004069">
    <property type="term" value="F:L-aspartate:2-oxoglutarate aminotransferase activity"/>
    <property type="evidence" value="ECO:0007669"/>
    <property type="project" value="UniProtKB-EC"/>
</dbReference>
<dbReference type="InterPro" id="IPR015421">
    <property type="entry name" value="PyrdxlP-dep_Trfase_major"/>
</dbReference>
<dbReference type="InterPro" id="IPR015424">
    <property type="entry name" value="PyrdxlP-dep_Trfase"/>
</dbReference>
<dbReference type="EMBL" id="LNQE01000023">
    <property type="protein sequence ID" value="KUG29915.1"/>
    <property type="molecule type" value="Genomic_DNA"/>
</dbReference>
<accession>A0A0W8G9V0</accession>
<protein>
    <submittedName>
        <fullName evidence="2">Aspartate aminotransferase</fullName>
        <ecNumber evidence="2">2.6.1.1</ecNumber>
    </submittedName>
</protein>
<dbReference type="Gene3D" id="3.40.640.10">
    <property type="entry name" value="Type I PLP-dependent aspartate aminotransferase-like (Major domain)"/>
    <property type="match status" value="1"/>
</dbReference>
<dbReference type="SUPFAM" id="SSF53383">
    <property type="entry name" value="PLP-dependent transferases"/>
    <property type="match status" value="1"/>
</dbReference>
<evidence type="ECO:0000313" key="2">
    <source>
        <dbReference type="EMBL" id="KUG29915.1"/>
    </source>
</evidence>
<dbReference type="Gene3D" id="3.90.1150.10">
    <property type="entry name" value="Aspartate Aminotransferase, domain 1"/>
    <property type="match status" value="1"/>
</dbReference>
<dbReference type="PANTHER" id="PTHR43510:SF1">
    <property type="entry name" value="AMINOTRANSFERASE FUNCTION, HYPOTHETICAL (EUROFUNG)"/>
    <property type="match status" value="1"/>
</dbReference>
<dbReference type="AlphaFoldDB" id="A0A0W8G9V0"/>
<dbReference type="EC" id="2.6.1.1" evidence="2"/>
<keyword evidence="2" id="KW-0032">Aminotransferase</keyword>
<dbReference type="PANTHER" id="PTHR43510">
    <property type="entry name" value="AMINOTRANSFERASE FUNCTION, HYPOTHETICAL (EUROFUNG)"/>
    <property type="match status" value="1"/>
</dbReference>
<comment type="caution">
    <text evidence="2">The sequence shown here is derived from an EMBL/GenBank/DDBJ whole genome shotgun (WGS) entry which is preliminary data.</text>
</comment>
<dbReference type="InterPro" id="IPR015422">
    <property type="entry name" value="PyrdxlP-dep_Trfase_small"/>
</dbReference>
<gene>
    <name evidence="2" type="ORF">ASZ90_000196</name>
</gene>
<sequence length="375" mass="40412">MNLPPFELERYFAVHEFTAKRLLCVSDCQPLTVAELLSLSDGAAEAFAALPLGYADSRGGPTLRQAICPLYASVTPDDLLVHVGAEEAIFTFFAAVVSPGDRVIVQTPCYRSLRDVPASLGASVLEWPGRQEEAWIPDLDFLKKALREKTRAVVVNFPHNPTGALPGQDIFREIVRLCDAAGALLFSDEVYRHLEYDPADRLPAACDLSDSAVSLGVMSKSFGLAGLRVGWVATKNVPVLSGMARIKDYTSICGSPATEFLATLALNHREDVLARTRTITLDNLAAAREFMARRADRLTWAAPKAGPIAFPRLADGGDAADFANRLLEATGALLLPGRVYGPYASHFRLGFGRTGFIEGLAVLDAFLDGRASSSS</sequence>
<dbReference type="InterPro" id="IPR004839">
    <property type="entry name" value="Aminotransferase_I/II_large"/>
</dbReference>